<keyword evidence="1" id="KW-1133">Transmembrane helix</keyword>
<evidence type="ECO:0000256" key="1">
    <source>
        <dbReference type="SAM" id="Phobius"/>
    </source>
</evidence>
<dbReference type="Proteomes" id="UP000236454">
    <property type="component" value="Unassembled WGS sequence"/>
</dbReference>
<organism evidence="2 3">
    <name type="scientific">Lishizhenia tianjinensis</name>
    <dbReference type="NCBI Taxonomy" id="477690"/>
    <lineage>
        <taxon>Bacteria</taxon>
        <taxon>Pseudomonadati</taxon>
        <taxon>Bacteroidota</taxon>
        <taxon>Flavobacteriia</taxon>
        <taxon>Flavobacteriales</taxon>
        <taxon>Crocinitomicaceae</taxon>
        <taxon>Lishizhenia</taxon>
    </lineage>
</organism>
<evidence type="ECO:0000313" key="3">
    <source>
        <dbReference type="Proteomes" id="UP000236454"/>
    </source>
</evidence>
<feature type="transmembrane region" description="Helical" evidence="1">
    <location>
        <begin position="12"/>
        <end position="28"/>
    </location>
</feature>
<keyword evidence="3" id="KW-1185">Reference proteome</keyword>
<gene>
    <name evidence="2" type="ORF">SAMN05216474_2194</name>
</gene>
<keyword evidence="1" id="KW-0472">Membrane</keyword>
<accession>A0A1I7AL41</accession>
<sequence length="239" mass="27730">MVMDKIINRFKYYLGGFLIGSIFVFFFFQNRGCSWLPSNRVKNTLMGKVIALPEAEKQELKAQGLTEDDFISFLNDGEIDFGGSLKDQDVYPKVYLINKEFNGKNVRAQFSLYEDAYITVGEILKDGEDIHRVENYTGWGDFIKFPMDTNMVYMDTALNNCLLEAFAYQKYDSIQADMLNTTRINFDQSNLMLPKAEQQLQFTDRKLGVVDAKTIWYLSKIFINKIEFEGREEYPCGLK</sequence>
<dbReference type="STRING" id="477690.SAMN05216474_2194"/>
<dbReference type="EMBL" id="FPAS01000003">
    <property type="protein sequence ID" value="SFT75636.1"/>
    <property type="molecule type" value="Genomic_DNA"/>
</dbReference>
<protein>
    <submittedName>
        <fullName evidence="2">Uncharacterized protein</fullName>
    </submittedName>
</protein>
<keyword evidence="1" id="KW-0812">Transmembrane</keyword>
<name>A0A1I7AL41_9FLAO</name>
<dbReference type="AlphaFoldDB" id="A0A1I7AL41"/>
<evidence type="ECO:0000313" key="2">
    <source>
        <dbReference type="EMBL" id="SFT75636.1"/>
    </source>
</evidence>
<reference evidence="2 3" key="1">
    <citation type="submission" date="2016-10" db="EMBL/GenBank/DDBJ databases">
        <authorList>
            <person name="de Groot N.N."/>
        </authorList>
    </citation>
    <scope>NUCLEOTIDE SEQUENCE [LARGE SCALE GENOMIC DNA]</scope>
    <source>
        <strain evidence="2 3">CGMCC 1.7005</strain>
    </source>
</reference>
<proteinExistence type="predicted"/>